<dbReference type="Gene3D" id="3.40.50.1820">
    <property type="entry name" value="alpha/beta hydrolase"/>
    <property type="match status" value="1"/>
</dbReference>
<dbReference type="EMBL" id="JACMHY010000002">
    <property type="protein sequence ID" value="MBC2864889.1"/>
    <property type="molecule type" value="Genomic_DNA"/>
</dbReference>
<dbReference type="InterPro" id="IPR029058">
    <property type="entry name" value="AB_hydrolase_fold"/>
</dbReference>
<accession>A0A7X1HXA8</accession>
<keyword evidence="1 3" id="KW-0378">Hydrolase</keyword>
<evidence type="ECO:0000313" key="3">
    <source>
        <dbReference type="EMBL" id="MBC2864889.1"/>
    </source>
</evidence>
<dbReference type="Pfam" id="PF12697">
    <property type="entry name" value="Abhydrolase_6"/>
    <property type="match status" value="1"/>
</dbReference>
<gene>
    <name evidence="3" type="ORF">H1R13_07730</name>
</gene>
<dbReference type="PRINTS" id="PR00111">
    <property type="entry name" value="ABHYDROLASE"/>
</dbReference>
<dbReference type="InterPro" id="IPR050266">
    <property type="entry name" value="AB_hydrolase_sf"/>
</dbReference>
<evidence type="ECO:0000313" key="4">
    <source>
        <dbReference type="Proteomes" id="UP000517694"/>
    </source>
</evidence>
<dbReference type="AlphaFoldDB" id="A0A7X1HXA8"/>
<protein>
    <submittedName>
        <fullName evidence="3">Alpha/beta fold hydrolase</fullName>
    </submittedName>
</protein>
<organism evidence="3 4">
    <name type="scientific">Streptomyces mexicanus</name>
    <dbReference type="NCBI Taxonomy" id="178566"/>
    <lineage>
        <taxon>Bacteria</taxon>
        <taxon>Bacillati</taxon>
        <taxon>Actinomycetota</taxon>
        <taxon>Actinomycetes</taxon>
        <taxon>Kitasatosporales</taxon>
        <taxon>Streptomycetaceae</taxon>
        <taxon>Streptomyces</taxon>
    </lineage>
</organism>
<evidence type="ECO:0000256" key="1">
    <source>
        <dbReference type="ARBA" id="ARBA00022801"/>
    </source>
</evidence>
<sequence length="269" mass="27923">MSAYDIGGLHLEEAGEGGPLLLCLHGIGSSAAAFTPQLAALSTHFRVVAWDAPGYAESADPDGPLTMDDYADAAADVIRARGGSAHVLGVSWGGVIALRLAVRHPDLVESLMVCGSTPGSGTDPDKAAGMRARAAELARTGPEAFAAARGPRLVSADAPAELVERVTATMAAAIRLPGYGYAAEAMAATDLRGELDRVTAPTLVLCGDKDRITGPDSSQVLAGGLHRTAYVIVKDAGHLANQEQPERVNAWLLSHLHIATDHRTTHDKD</sequence>
<comment type="caution">
    <text evidence="3">The sequence shown here is derived from an EMBL/GenBank/DDBJ whole genome shotgun (WGS) entry which is preliminary data.</text>
</comment>
<dbReference type="OrthoDB" id="495620at2"/>
<dbReference type="PANTHER" id="PTHR43798">
    <property type="entry name" value="MONOACYLGLYCEROL LIPASE"/>
    <property type="match status" value="1"/>
</dbReference>
<dbReference type="InterPro" id="IPR000073">
    <property type="entry name" value="AB_hydrolase_1"/>
</dbReference>
<dbReference type="SUPFAM" id="SSF53474">
    <property type="entry name" value="alpha/beta-Hydrolases"/>
    <property type="match status" value="1"/>
</dbReference>
<dbReference type="GO" id="GO:0016020">
    <property type="term" value="C:membrane"/>
    <property type="evidence" value="ECO:0007669"/>
    <property type="project" value="TreeGrafter"/>
</dbReference>
<name>A0A7X1HXA8_9ACTN</name>
<dbReference type="Proteomes" id="UP000517694">
    <property type="component" value="Unassembled WGS sequence"/>
</dbReference>
<evidence type="ECO:0000259" key="2">
    <source>
        <dbReference type="Pfam" id="PF12697"/>
    </source>
</evidence>
<dbReference type="PANTHER" id="PTHR43798:SF31">
    <property type="entry name" value="AB HYDROLASE SUPERFAMILY PROTEIN YCLE"/>
    <property type="match status" value="1"/>
</dbReference>
<reference evidence="3 4" key="1">
    <citation type="submission" date="2020-08" db="EMBL/GenBank/DDBJ databases">
        <title>Whole-Genome Sequence of French Clinical Streptomyces mexicanus Strain Q0842.</title>
        <authorList>
            <person name="Boxberger M."/>
            <person name="La Scola B."/>
        </authorList>
    </citation>
    <scope>NUCLEOTIDE SEQUENCE [LARGE SCALE GENOMIC DNA]</scope>
    <source>
        <strain evidence="3 4">Marseille-Q0842</strain>
    </source>
</reference>
<feature type="domain" description="AB hydrolase-1" evidence="2">
    <location>
        <begin position="21"/>
        <end position="250"/>
    </location>
</feature>
<dbReference type="GO" id="GO:0016787">
    <property type="term" value="F:hydrolase activity"/>
    <property type="evidence" value="ECO:0007669"/>
    <property type="project" value="UniProtKB-KW"/>
</dbReference>
<dbReference type="RefSeq" id="WP_159675410.1">
    <property type="nucleotide sequence ID" value="NZ_JACMHY010000002.1"/>
</dbReference>
<proteinExistence type="predicted"/>
<keyword evidence="4" id="KW-1185">Reference proteome</keyword>